<keyword evidence="10" id="KW-1185">Reference proteome</keyword>
<keyword evidence="2 5" id="KW-0378">Hydrolase</keyword>
<name>A0A9E7L809_9LILI</name>
<evidence type="ECO:0000313" key="10">
    <source>
        <dbReference type="Proteomes" id="UP001055439"/>
    </source>
</evidence>
<dbReference type="FunFam" id="3.90.1140.10:FF:000008">
    <property type="entry name" value="U6 snRNA phosphodiesterase"/>
    <property type="match status" value="1"/>
</dbReference>
<keyword evidence="3" id="KW-0456">Lyase</keyword>
<evidence type="ECO:0000313" key="9">
    <source>
        <dbReference type="EMBL" id="URE43926.1"/>
    </source>
</evidence>
<dbReference type="EC" id="3.1.4.-" evidence="5"/>
<feature type="domain" description="CBS" evidence="8">
    <location>
        <begin position="338"/>
        <end position="404"/>
    </location>
</feature>
<comment type="similarity">
    <text evidence="5">Belongs to the 2H phosphoesterase superfamily. USB1 family.</text>
</comment>
<evidence type="ECO:0000256" key="2">
    <source>
        <dbReference type="ARBA" id="ARBA00022801"/>
    </source>
</evidence>
<dbReference type="InterPro" id="IPR000644">
    <property type="entry name" value="CBS_dom"/>
</dbReference>
<accession>A0A9E7L809</accession>
<dbReference type="InterPro" id="IPR046342">
    <property type="entry name" value="CBS_dom_sf"/>
</dbReference>
<gene>
    <name evidence="9" type="ORF">MUK42_04701</name>
</gene>
<comment type="subcellular location">
    <subcellularLocation>
        <location evidence="5">Nucleus</location>
    </subcellularLocation>
</comment>
<dbReference type="GO" id="GO:0005634">
    <property type="term" value="C:nucleus"/>
    <property type="evidence" value="ECO:0007669"/>
    <property type="project" value="UniProtKB-SubCell"/>
</dbReference>
<dbReference type="OrthoDB" id="1935572at2759"/>
<evidence type="ECO:0000256" key="3">
    <source>
        <dbReference type="ARBA" id="ARBA00023239"/>
    </source>
</evidence>
<dbReference type="Gene3D" id="3.10.580.10">
    <property type="entry name" value="CBS-domain"/>
    <property type="match status" value="2"/>
</dbReference>
<dbReference type="GO" id="GO:0034477">
    <property type="term" value="P:U6 snRNA 3'-end processing"/>
    <property type="evidence" value="ECO:0007669"/>
    <property type="project" value="UniProtKB-UniRule"/>
</dbReference>
<evidence type="ECO:0000256" key="4">
    <source>
        <dbReference type="ARBA" id="ARBA00023242"/>
    </source>
</evidence>
<feature type="region of interest" description="Disordered" evidence="7">
    <location>
        <begin position="450"/>
        <end position="496"/>
    </location>
</feature>
<comment type="function">
    <text evidence="5">Phosphodiesterase responsible for the U6 snRNA 3' end processing. Acts as an exoribonuclease (RNase) responsible for trimming the poly(U) tract of the last nucleotides in the pre-U6 snRNA molecule, leading to the formation of mature U6 snRNA.</text>
</comment>
<keyword evidence="4 5" id="KW-0539">Nucleus</keyword>
<dbReference type="Gene3D" id="3.90.1140.10">
    <property type="entry name" value="Cyclic phosphodiesterase"/>
    <property type="match status" value="1"/>
</dbReference>
<dbReference type="GO" id="GO:0016829">
    <property type="term" value="F:lyase activity"/>
    <property type="evidence" value="ECO:0007669"/>
    <property type="project" value="UniProtKB-KW"/>
</dbReference>
<evidence type="ECO:0000256" key="6">
    <source>
        <dbReference type="PROSITE-ProRule" id="PRU00703"/>
    </source>
</evidence>
<evidence type="ECO:0000256" key="5">
    <source>
        <dbReference type="HAMAP-Rule" id="MF_03040"/>
    </source>
</evidence>
<dbReference type="Pfam" id="PF00571">
    <property type="entry name" value="CBS"/>
    <property type="match status" value="1"/>
</dbReference>
<dbReference type="PANTHER" id="PTHR13522:SF3">
    <property type="entry name" value="U6 SNRNA PHOSPHODIESTERASE 1"/>
    <property type="match status" value="1"/>
</dbReference>
<dbReference type="Pfam" id="PF09749">
    <property type="entry name" value="HVSL"/>
    <property type="match status" value="1"/>
</dbReference>
<sequence>MARVFLHHVVGDLTLGKPELVEFSEAETVEAAVRAIGDSAEGAIAVWRTRPMEPAPPPSAERFIGMLTSLDVVAFLARAGADQERAMRTPVSELVAPNPGLLKEVDPGTRLIDALEMMKQGVRRLLVRKIIVWKGFSKRFSILYNGRWLKNIQSSSLGGASNSDRPSTSALPDNKFCCLSREDVVRFLIGCLGVLAPLPLSSISSVGAIGSNYCYIEAFSPALEAIYKIPHDPCAIAVVETNSEGSHKIIGDISAYKLWKCDYLAAAWAMANLSAGQFVVGADDYGTTPVSMPELPTDSPAGDAGAGVSSRPRKFSSRSIGFFNNQANQMSMGRLRSMYRGRSAPLTCKHTSSLAAVMAQMLSHRATHVWVTDADSDDDDDILVGIVSYTDILNASGVNAGPALGPTAVRCVSPIAKAGRGYKTAMLRGCRLLLKRTSGMEMLRATYGSDSEVDGADDSAAAPPIVGSRSSSVSSRSKADSGNGRSNLEQLEPLPPPPLDLLQSPGVLDFSSTAQGSRIRSFPHVEGNYALHVYIPVAIPTTMKMPVALFVKRVASLVPGLYAVDIDYPLAELCRDDLKLEQMLLGREFHVSLGRTVPIKVHQIDSIVAMLRQKFPYQRRYSVEFNKWNVFVNDEQTRSFLALEVLGGGLSEITKQIHIVDVIYRLHGLPEFYKNPRPHISLLWGLGDTSDRLKQGLEEIDRCNKNASPSCGGHIFSCKTSGIECKIGYDV</sequence>
<dbReference type="EMBL" id="CP097511">
    <property type="protein sequence ID" value="URE43926.1"/>
    <property type="molecule type" value="Genomic_DNA"/>
</dbReference>
<feature type="active site" description="Proton donor/acceptor" evidence="5">
    <location>
        <position position="590"/>
    </location>
</feature>
<keyword evidence="1 5" id="KW-0540">Nuclease</keyword>
<dbReference type="AlphaFoldDB" id="A0A9E7L809"/>
<reference evidence="9" key="1">
    <citation type="submission" date="2022-05" db="EMBL/GenBank/DDBJ databases">
        <title>The Musa troglodytarum L. genome provides insights into the mechanism of non-climacteric behaviour and enrichment of carotenoids.</title>
        <authorList>
            <person name="Wang J."/>
        </authorList>
    </citation>
    <scope>NUCLEOTIDE SEQUENCE</scope>
    <source>
        <tissue evidence="9">Leaf</tissue>
    </source>
</reference>
<evidence type="ECO:0000259" key="8">
    <source>
        <dbReference type="PROSITE" id="PS51371"/>
    </source>
</evidence>
<feature type="active site" description="Proton donor/acceptor" evidence="5">
    <location>
        <position position="679"/>
    </location>
</feature>
<organism evidence="9 10">
    <name type="scientific">Musa troglodytarum</name>
    <name type="common">fe'i banana</name>
    <dbReference type="NCBI Taxonomy" id="320322"/>
    <lineage>
        <taxon>Eukaryota</taxon>
        <taxon>Viridiplantae</taxon>
        <taxon>Streptophyta</taxon>
        <taxon>Embryophyta</taxon>
        <taxon>Tracheophyta</taxon>
        <taxon>Spermatophyta</taxon>
        <taxon>Magnoliopsida</taxon>
        <taxon>Liliopsida</taxon>
        <taxon>Zingiberales</taxon>
        <taxon>Musaceae</taxon>
        <taxon>Musa</taxon>
    </lineage>
</organism>
<proteinExistence type="inferred from homology"/>
<evidence type="ECO:0000256" key="7">
    <source>
        <dbReference type="SAM" id="MobiDB-lite"/>
    </source>
</evidence>
<keyword evidence="6" id="KW-0129">CBS domain</keyword>
<dbReference type="Proteomes" id="UP001055439">
    <property type="component" value="Chromosome 9"/>
</dbReference>
<dbReference type="GO" id="GO:1990838">
    <property type="term" value="F:poly(U)-specific exoribonuclease activity, producing 3' uridine cyclic phosphate ends"/>
    <property type="evidence" value="ECO:0007669"/>
    <property type="project" value="UniProtKB-UniRule"/>
</dbReference>
<evidence type="ECO:0000256" key="1">
    <source>
        <dbReference type="ARBA" id="ARBA00022722"/>
    </source>
</evidence>
<protein>
    <recommendedName>
        <fullName evidence="5">U6 snRNA phosphodiesterase</fullName>
        <ecNumber evidence="5">3.1.4.-</ecNumber>
    </recommendedName>
</protein>
<dbReference type="PROSITE" id="PS51371">
    <property type="entry name" value="CBS"/>
    <property type="match status" value="1"/>
</dbReference>
<dbReference type="PANTHER" id="PTHR13522">
    <property type="entry name" value="U6 SNRNA PHOSPHODIESTERASE 1"/>
    <property type="match status" value="1"/>
</dbReference>
<dbReference type="InterPro" id="IPR027521">
    <property type="entry name" value="Usb1"/>
</dbReference>
<dbReference type="SMART" id="SM00116">
    <property type="entry name" value="CBS"/>
    <property type="match status" value="3"/>
</dbReference>
<dbReference type="CDD" id="cd02205">
    <property type="entry name" value="CBS_pair_SF"/>
    <property type="match status" value="1"/>
</dbReference>
<dbReference type="HAMAP" id="MF_03040">
    <property type="entry name" value="USB1"/>
    <property type="match status" value="1"/>
</dbReference>
<dbReference type="SUPFAM" id="SSF54631">
    <property type="entry name" value="CBS-domain pair"/>
    <property type="match status" value="2"/>
</dbReference>